<comment type="subcellular location">
    <subcellularLocation>
        <location evidence="1">Membrane</location>
        <topology evidence="1">Multi-pass membrane protein</topology>
    </subcellularLocation>
</comment>
<dbReference type="GO" id="GO:0004252">
    <property type="term" value="F:serine-type endopeptidase activity"/>
    <property type="evidence" value="ECO:0007669"/>
    <property type="project" value="InterPro"/>
</dbReference>
<dbReference type="OrthoDB" id="9797190at2"/>
<feature type="transmembrane region" description="Helical" evidence="7">
    <location>
        <begin position="103"/>
        <end position="122"/>
    </location>
</feature>
<evidence type="ECO:0000313" key="9">
    <source>
        <dbReference type="EMBL" id="SDY70604.1"/>
    </source>
</evidence>
<feature type="transmembrane region" description="Helical" evidence="7">
    <location>
        <begin position="64"/>
        <end position="91"/>
    </location>
</feature>
<sequence length="209" mass="22388">MSTEWSRQPTPIRTFVMVCVVLELIAFVAQMVGFGTQVRNVMIAFGGFWPGALRGGLELYPGQAILMFATSVVLHGGLLHLFMNMVGLMWLGPMVYARVRQSTFLLIIGLSALGSGFAYAGLSQSGAPMVGASGVLFGLVGVLGFWELRDRLVARSGVDLLLKQALALLALNVVFSFLAGGVVAWQAHLGGVLAGSMCGAVTWRRRRVR</sequence>
<evidence type="ECO:0000256" key="7">
    <source>
        <dbReference type="SAM" id="Phobius"/>
    </source>
</evidence>
<keyword evidence="6 7" id="KW-0472">Membrane</keyword>
<evidence type="ECO:0000256" key="4">
    <source>
        <dbReference type="ARBA" id="ARBA00022801"/>
    </source>
</evidence>
<keyword evidence="4" id="KW-0378">Hydrolase</keyword>
<dbReference type="GO" id="GO:0016020">
    <property type="term" value="C:membrane"/>
    <property type="evidence" value="ECO:0007669"/>
    <property type="project" value="UniProtKB-SubCell"/>
</dbReference>
<feature type="transmembrane region" description="Helical" evidence="7">
    <location>
        <begin position="128"/>
        <end position="148"/>
    </location>
</feature>
<feature type="transmembrane region" description="Helical" evidence="7">
    <location>
        <begin position="12"/>
        <end position="32"/>
    </location>
</feature>
<dbReference type="InterPro" id="IPR050925">
    <property type="entry name" value="Rhomboid_protease_S54"/>
</dbReference>
<keyword evidence="5 7" id="KW-1133">Transmembrane helix</keyword>
<feature type="transmembrane region" description="Helical" evidence="7">
    <location>
        <begin position="160"/>
        <end position="179"/>
    </location>
</feature>
<gene>
    <name evidence="9" type="ORF">SAMN05444340_11561</name>
</gene>
<organism evidence="9 10">
    <name type="scientific">Citreimonas salinaria</name>
    <dbReference type="NCBI Taxonomy" id="321339"/>
    <lineage>
        <taxon>Bacteria</taxon>
        <taxon>Pseudomonadati</taxon>
        <taxon>Pseudomonadota</taxon>
        <taxon>Alphaproteobacteria</taxon>
        <taxon>Rhodobacterales</taxon>
        <taxon>Roseobacteraceae</taxon>
        <taxon>Citreimonas</taxon>
    </lineage>
</organism>
<dbReference type="SUPFAM" id="SSF144091">
    <property type="entry name" value="Rhomboid-like"/>
    <property type="match status" value="1"/>
</dbReference>
<accession>A0A1H3M2S7</accession>
<proteinExistence type="inferred from homology"/>
<evidence type="ECO:0000256" key="2">
    <source>
        <dbReference type="ARBA" id="ARBA00009045"/>
    </source>
</evidence>
<dbReference type="Gene3D" id="1.20.1540.10">
    <property type="entry name" value="Rhomboid-like"/>
    <property type="match status" value="1"/>
</dbReference>
<reference evidence="9 10" key="1">
    <citation type="submission" date="2016-10" db="EMBL/GenBank/DDBJ databases">
        <authorList>
            <person name="de Groot N.N."/>
        </authorList>
    </citation>
    <scope>NUCLEOTIDE SEQUENCE [LARGE SCALE GENOMIC DNA]</scope>
    <source>
        <strain evidence="9 10">DSM 26880</strain>
    </source>
</reference>
<feature type="domain" description="Peptidase S54 rhomboid" evidence="8">
    <location>
        <begin position="67"/>
        <end position="204"/>
    </location>
</feature>
<dbReference type="EMBL" id="FNPF01000015">
    <property type="protein sequence ID" value="SDY70604.1"/>
    <property type="molecule type" value="Genomic_DNA"/>
</dbReference>
<dbReference type="GO" id="GO:0006508">
    <property type="term" value="P:proteolysis"/>
    <property type="evidence" value="ECO:0007669"/>
    <property type="project" value="UniProtKB-KW"/>
</dbReference>
<dbReference type="RefSeq" id="WP_089884732.1">
    <property type="nucleotide sequence ID" value="NZ_FNPF01000015.1"/>
</dbReference>
<evidence type="ECO:0000256" key="5">
    <source>
        <dbReference type="ARBA" id="ARBA00022989"/>
    </source>
</evidence>
<dbReference type="AlphaFoldDB" id="A0A1H3M2S7"/>
<evidence type="ECO:0000259" key="8">
    <source>
        <dbReference type="Pfam" id="PF01694"/>
    </source>
</evidence>
<keyword evidence="9" id="KW-0645">Protease</keyword>
<keyword evidence="3 7" id="KW-0812">Transmembrane</keyword>
<dbReference type="Pfam" id="PF01694">
    <property type="entry name" value="Rhomboid"/>
    <property type="match status" value="1"/>
</dbReference>
<dbReference type="PANTHER" id="PTHR43731:SF14">
    <property type="entry name" value="PRESENILIN-ASSOCIATED RHOMBOID-LIKE PROTEIN, MITOCHONDRIAL"/>
    <property type="match status" value="1"/>
</dbReference>
<keyword evidence="10" id="KW-1185">Reference proteome</keyword>
<evidence type="ECO:0000256" key="1">
    <source>
        <dbReference type="ARBA" id="ARBA00004141"/>
    </source>
</evidence>
<dbReference type="Proteomes" id="UP000199286">
    <property type="component" value="Unassembled WGS sequence"/>
</dbReference>
<evidence type="ECO:0000256" key="3">
    <source>
        <dbReference type="ARBA" id="ARBA00022692"/>
    </source>
</evidence>
<evidence type="ECO:0000313" key="10">
    <source>
        <dbReference type="Proteomes" id="UP000199286"/>
    </source>
</evidence>
<evidence type="ECO:0000256" key="6">
    <source>
        <dbReference type="ARBA" id="ARBA00023136"/>
    </source>
</evidence>
<dbReference type="InterPro" id="IPR035952">
    <property type="entry name" value="Rhomboid-like_sf"/>
</dbReference>
<dbReference type="STRING" id="321339.SAMN05444340_11561"/>
<dbReference type="InterPro" id="IPR022764">
    <property type="entry name" value="Peptidase_S54_rhomboid_dom"/>
</dbReference>
<dbReference type="PANTHER" id="PTHR43731">
    <property type="entry name" value="RHOMBOID PROTEASE"/>
    <property type="match status" value="1"/>
</dbReference>
<protein>
    <submittedName>
        <fullName evidence="9">Membrane associated serine protease, rhomboid family</fullName>
    </submittedName>
</protein>
<name>A0A1H3M2S7_9RHOB</name>
<comment type="similarity">
    <text evidence="2">Belongs to the peptidase S54 family.</text>
</comment>